<gene>
    <name evidence="3" type="ORF">DK847_06110</name>
</gene>
<comment type="caution">
    <text evidence="3">The sequence shown here is derived from an EMBL/GenBank/DDBJ whole genome shotgun (WGS) entry which is preliminary data.</text>
</comment>
<dbReference type="PANTHER" id="PTHR43569:SF2">
    <property type="entry name" value="AMIDOHYDROLASE-RELATED DOMAIN-CONTAINING PROTEIN"/>
    <property type="match status" value="1"/>
</dbReference>
<dbReference type="Gene3D" id="3.20.20.140">
    <property type="entry name" value="Metal-dependent hydrolases"/>
    <property type="match status" value="1"/>
</dbReference>
<comment type="similarity">
    <text evidence="1">Belongs to the metallo-dependent hydrolases superfamily.</text>
</comment>
<feature type="domain" description="Amidohydrolase-related" evidence="2">
    <location>
        <begin position="8"/>
        <end position="283"/>
    </location>
</feature>
<dbReference type="Proteomes" id="UP000248795">
    <property type="component" value="Unassembled WGS sequence"/>
</dbReference>
<sequence length="283" mass="32699">MIDFPITDTHVHLLDTSKFKYGWASGAPKLGRDWTIHDLEQAAKPYVIESMVFVEVDVDYPQHMDEAEWVQQLAQGDSRLKGCVASLPLEEGPKLEADVERLSGFPVVRGIRRLIQNKSDPEFVLRPDFIAATKLLPKYNYSFDVCIYHHQFGNVIEFIRRCPEVSFILDHIGKPGIKDGLMEPWKRHIRELSQIPNVMVKLSGVTTEADHENWTREQLRPYIDHVIESFGFNRIMYGGDWPVAELAGKYTDWIQVLDWATSGSTPEERRKLFRDNGIRAYRL</sequence>
<dbReference type="RefSeq" id="WP_111196874.1">
    <property type="nucleotide sequence ID" value="NZ_QKVK01000002.1"/>
</dbReference>
<name>A0A2W2BX24_9HYPH</name>
<dbReference type="GO" id="GO:0016787">
    <property type="term" value="F:hydrolase activity"/>
    <property type="evidence" value="ECO:0007669"/>
    <property type="project" value="UniProtKB-KW"/>
</dbReference>
<dbReference type="EMBL" id="QKVK01000002">
    <property type="protein sequence ID" value="PZF77996.1"/>
    <property type="molecule type" value="Genomic_DNA"/>
</dbReference>
<dbReference type="Pfam" id="PF04909">
    <property type="entry name" value="Amidohydro_2"/>
    <property type="match status" value="1"/>
</dbReference>
<evidence type="ECO:0000256" key="1">
    <source>
        <dbReference type="ARBA" id="ARBA00038310"/>
    </source>
</evidence>
<evidence type="ECO:0000259" key="2">
    <source>
        <dbReference type="Pfam" id="PF04909"/>
    </source>
</evidence>
<keyword evidence="3" id="KW-0378">Hydrolase</keyword>
<dbReference type="AlphaFoldDB" id="A0A2W2BX24"/>
<evidence type="ECO:0000313" key="4">
    <source>
        <dbReference type="Proteomes" id="UP000248795"/>
    </source>
</evidence>
<proteinExistence type="inferred from homology"/>
<dbReference type="InterPro" id="IPR052350">
    <property type="entry name" value="Metallo-dep_Lactonases"/>
</dbReference>
<dbReference type="InterPro" id="IPR006680">
    <property type="entry name" value="Amidohydro-rel"/>
</dbReference>
<keyword evidence="4" id="KW-1185">Reference proteome</keyword>
<reference evidence="4" key="1">
    <citation type="submission" date="2018-06" db="EMBL/GenBank/DDBJ databases">
        <title>Aestuariibacter litoralis strain KCTC 52945T.</title>
        <authorList>
            <person name="Li X."/>
            <person name="Salam N."/>
            <person name="Li J.-L."/>
            <person name="Chen Y.-M."/>
            <person name="Yang Z.-W."/>
            <person name="Zhang L.-Y."/>
            <person name="Han M.-X."/>
            <person name="Xiao M."/>
            <person name="Li W.-J."/>
        </authorList>
    </citation>
    <scope>NUCLEOTIDE SEQUENCE [LARGE SCALE GENOMIC DNA]</scope>
    <source>
        <strain evidence="4">KCTC 52945</strain>
    </source>
</reference>
<dbReference type="PANTHER" id="PTHR43569">
    <property type="entry name" value="AMIDOHYDROLASE"/>
    <property type="match status" value="1"/>
</dbReference>
<accession>A0A2W2BX24</accession>
<organism evidence="3 4">
    <name type="scientific">Aestuariivirga litoralis</name>
    <dbReference type="NCBI Taxonomy" id="2650924"/>
    <lineage>
        <taxon>Bacteria</taxon>
        <taxon>Pseudomonadati</taxon>
        <taxon>Pseudomonadota</taxon>
        <taxon>Alphaproteobacteria</taxon>
        <taxon>Hyphomicrobiales</taxon>
        <taxon>Aestuariivirgaceae</taxon>
        <taxon>Aestuariivirga</taxon>
    </lineage>
</organism>
<dbReference type="InterPro" id="IPR032466">
    <property type="entry name" value="Metal_Hydrolase"/>
</dbReference>
<protein>
    <submittedName>
        <fullName evidence="3">Amidohydrolase</fullName>
    </submittedName>
</protein>
<dbReference type="SUPFAM" id="SSF51556">
    <property type="entry name" value="Metallo-dependent hydrolases"/>
    <property type="match status" value="1"/>
</dbReference>
<evidence type="ECO:0000313" key="3">
    <source>
        <dbReference type="EMBL" id="PZF77996.1"/>
    </source>
</evidence>